<gene>
    <name evidence="8" type="ORF">BD626DRAFT_482205</name>
</gene>
<keyword evidence="5" id="KW-0560">Oxidoreductase</keyword>
<evidence type="ECO:0000256" key="4">
    <source>
        <dbReference type="ARBA" id="ARBA00022827"/>
    </source>
</evidence>
<dbReference type="GO" id="GO:0019478">
    <property type="term" value="P:D-amino acid catabolic process"/>
    <property type="evidence" value="ECO:0007669"/>
    <property type="project" value="TreeGrafter"/>
</dbReference>
<keyword evidence="3" id="KW-0285">Flavoprotein</keyword>
<evidence type="ECO:0000313" key="8">
    <source>
        <dbReference type="EMBL" id="TRM68586.1"/>
    </source>
</evidence>
<dbReference type="InterPro" id="IPR023209">
    <property type="entry name" value="DAO"/>
</dbReference>
<name>A0A550CUW7_9AGAR</name>
<protein>
    <recommendedName>
        <fullName evidence="7">FAD dependent oxidoreductase domain-containing protein</fullName>
    </recommendedName>
</protein>
<evidence type="ECO:0000256" key="6">
    <source>
        <dbReference type="PIRSR" id="PIRSR000189-1"/>
    </source>
</evidence>
<keyword evidence="9" id="KW-1185">Reference proteome</keyword>
<dbReference type="InterPro" id="IPR006076">
    <property type="entry name" value="FAD-dep_OxRdtase"/>
</dbReference>
<comment type="similarity">
    <text evidence="2">Belongs to the DAMOX/DASOX family.</text>
</comment>
<dbReference type="SUPFAM" id="SSF51971">
    <property type="entry name" value="Nucleotide-binding domain"/>
    <property type="match status" value="1"/>
</dbReference>
<dbReference type="InterPro" id="IPR006181">
    <property type="entry name" value="D-amino_acid_oxidase_CS"/>
</dbReference>
<dbReference type="Pfam" id="PF01266">
    <property type="entry name" value="DAO"/>
    <property type="match status" value="1"/>
</dbReference>
<reference evidence="8 9" key="1">
    <citation type="journal article" date="2019" name="New Phytol.">
        <title>Comparative genomics reveals unique wood-decay strategies and fruiting body development in the Schizophyllaceae.</title>
        <authorList>
            <person name="Almasi E."/>
            <person name="Sahu N."/>
            <person name="Krizsan K."/>
            <person name="Balint B."/>
            <person name="Kovacs G.M."/>
            <person name="Kiss B."/>
            <person name="Cseklye J."/>
            <person name="Drula E."/>
            <person name="Henrissat B."/>
            <person name="Nagy I."/>
            <person name="Chovatia M."/>
            <person name="Adam C."/>
            <person name="LaButti K."/>
            <person name="Lipzen A."/>
            <person name="Riley R."/>
            <person name="Grigoriev I.V."/>
            <person name="Nagy L.G."/>
        </authorList>
    </citation>
    <scope>NUCLEOTIDE SEQUENCE [LARGE SCALE GENOMIC DNA]</scope>
    <source>
        <strain evidence="8 9">NL-1724</strain>
    </source>
</reference>
<evidence type="ECO:0000256" key="1">
    <source>
        <dbReference type="ARBA" id="ARBA00001974"/>
    </source>
</evidence>
<dbReference type="PROSITE" id="PS00677">
    <property type="entry name" value="DAO"/>
    <property type="match status" value="1"/>
</dbReference>
<dbReference type="GO" id="GO:0071949">
    <property type="term" value="F:FAD binding"/>
    <property type="evidence" value="ECO:0007669"/>
    <property type="project" value="InterPro"/>
</dbReference>
<accession>A0A550CUW7</accession>
<dbReference type="STRING" id="97359.A0A550CUW7"/>
<dbReference type="OrthoDB" id="2015447at2759"/>
<evidence type="ECO:0000256" key="3">
    <source>
        <dbReference type="ARBA" id="ARBA00022630"/>
    </source>
</evidence>
<dbReference type="PIRSF" id="PIRSF000189">
    <property type="entry name" value="D-aa_oxidase"/>
    <property type="match status" value="1"/>
</dbReference>
<sequence>MANSDRKSIVVLGAGVVGLTTAVSLQEQGNYNVTVLADAFPSDPKSVKYTSHWAGAILLNGMSGIDGTRNQLMIDAEKASLEVHMKLAASEGEASRAYLRIPAIMYLDTPLPSTNPLCQFPDFKIIPQEDLPPNTAHGISFTTLTIDPPLHLNYLVQRLSAAGGSLVRGSAMHINAILEGGAAIFAGRPPQAPAAIVNCSGLGARTLGGVEDGAVFPVRGQTVRIHAPWTRQLIMNPGPNPEEHTGVFPRASGDVYLVGTKHEDDWYPAPRPELTRKILELTLALCPEIAPPEVRAVRKPVVEDILPLILEEGVGLRPARKGGVRIQLEWLTAKDGGKVPLVHNYGHAGSGYEGSWGSADEAVKLLGSAFAQ</sequence>
<evidence type="ECO:0000256" key="5">
    <source>
        <dbReference type="ARBA" id="ARBA00023002"/>
    </source>
</evidence>
<keyword evidence="4 6" id="KW-0274">FAD</keyword>
<dbReference type="GO" id="GO:0003884">
    <property type="term" value="F:D-amino-acid oxidase activity"/>
    <property type="evidence" value="ECO:0007669"/>
    <property type="project" value="InterPro"/>
</dbReference>
<dbReference type="PANTHER" id="PTHR11530">
    <property type="entry name" value="D-AMINO ACID OXIDASE"/>
    <property type="match status" value="1"/>
</dbReference>
<dbReference type="AlphaFoldDB" id="A0A550CUW7"/>
<dbReference type="Gene3D" id="3.30.9.10">
    <property type="entry name" value="D-Amino Acid Oxidase, subunit A, domain 2"/>
    <property type="match status" value="1"/>
</dbReference>
<evidence type="ECO:0000259" key="7">
    <source>
        <dbReference type="Pfam" id="PF01266"/>
    </source>
</evidence>
<dbReference type="EMBL" id="VDMD01000002">
    <property type="protein sequence ID" value="TRM68586.1"/>
    <property type="molecule type" value="Genomic_DNA"/>
</dbReference>
<feature type="binding site" evidence="6">
    <location>
        <begin position="50"/>
        <end position="51"/>
    </location>
    <ligand>
        <name>FAD</name>
        <dbReference type="ChEBI" id="CHEBI:57692"/>
    </ligand>
</feature>
<comment type="caution">
    <text evidence="8">The sequence shown here is derived from an EMBL/GenBank/DDBJ whole genome shotgun (WGS) entry which is preliminary data.</text>
</comment>
<dbReference type="SUPFAM" id="SSF54373">
    <property type="entry name" value="FAD-linked reductases, C-terminal domain"/>
    <property type="match status" value="1"/>
</dbReference>
<dbReference type="PANTHER" id="PTHR11530:SF11">
    <property type="entry name" value="D-ASPARTATE OXIDASE"/>
    <property type="match status" value="1"/>
</dbReference>
<feature type="binding site" evidence="6">
    <location>
        <position position="317"/>
    </location>
    <ligand>
        <name>D-dopa</name>
        <dbReference type="ChEBI" id="CHEBI:149689"/>
    </ligand>
</feature>
<feature type="domain" description="FAD dependent oxidoreductase" evidence="7">
    <location>
        <begin position="9"/>
        <end position="364"/>
    </location>
</feature>
<dbReference type="Proteomes" id="UP000320762">
    <property type="component" value="Unassembled WGS sequence"/>
</dbReference>
<proteinExistence type="inferred from homology"/>
<evidence type="ECO:0000313" key="9">
    <source>
        <dbReference type="Proteomes" id="UP000320762"/>
    </source>
</evidence>
<feature type="binding site" evidence="6">
    <location>
        <position position="349"/>
    </location>
    <ligand>
        <name>D-dopa</name>
        <dbReference type="ChEBI" id="CHEBI:149689"/>
    </ligand>
</feature>
<organism evidence="8 9">
    <name type="scientific">Schizophyllum amplum</name>
    <dbReference type="NCBI Taxonomy" id="97359"/>
    <lineage>
        <taxon>Eukaryota</taxon>
        <taxon>Fungi</taxon>
        <taxon>Dikarya</taxon>
        <taxon>Basidiomycota</taxon>
        <taxon>Agaricomycotina</taxon>
        <taxon>Agaricomycetes</taxon>
        <taxon>Agaricomycetidae</taxon>
        <taxon>Agaricales</taxon>
        <taxon>Schizophyllaceae</taxon>
        <taxon>Schizophyllum</taxon>
    </lineage>
</organism>
<evidence type="ECO:0000256" key="2">
    <source>
        <dbReference type="ARBA" id="ARBA00006730"/>
    </source>
</evidence>
<dbReference type="Gene3D" id="3.40.50.720">
    <property type="entry name" value="NAD(P)-binding Rossmann-like Domain"/>
    <property type="match status" value="1"/>
</dbReference>
<comment type="cofactor">
    <cofactor evidence="1 6">
        <name>FAD</name>
        <dbReference type="ChEBI" id="CHEBI:57692"/>
    </cofactor>
</comment>
<dbReference type="GO" id="GO:0005737">
    <property type="term" value="C:cytoplasm"/>
    <property type="evidence" value="ECO:0007669"/>
    <property type="project" value="TreeGrafter"/>
</dbReference>